<evidence type="ECO:0000313" key="2">
    <source>
        <dbReference type="EMBL" id="USQ75186.1"/>
    </source>
</evidence>
<dbReference type="PROSITE" id="PS51257">
    <property type="entry name" value="PROKAR_LIPOPROTEIN"/>
    <property type="match status" value="1"/>
</dbReference>
<gene>
    <name evidence="2" type="ORF">NF557_11140</name>
</gene>
<organism evidence="2 3">
    <name type="scientific">Ornithinimicrobium cryptoxanthini</name>
    <dbReference type="NCBI Taxonomy" id="2934161"/>
    <lineage>
        <taxon>Bacteria</taxon>
        <taxon>Bacillati</taxon>
        <taxon>Actinomycetota</taxon>
        <taxon>Actinomycetes</taxon>
        <taxon>Micrococcales</taxon>
        <taxon>Ornithinimicrobiaceae</taxon>
        <taxon>Ornithinimicrobium</taxon>
    </lineage>
</organism>
<accession>A0ABY4YF80</accession>
<dbReference type="RefSeq" id="WP_252619385.1">
    <property type="nucleotide sequence ID" value="NZ_CP099490.1"/>
</dbReference>
<evidence type="ECO:0000256" key="1">
    <source>
        <dbReference type="SAM" id="SignalP"/>
    </source>
</evidence>
<dbReference type="Proteomes" id="UP001056535">
    <property type="component" value="Chromosome"/>
</dbReference>
<keyword evidence="3" id="KW-1185">Reference proteome</keyword>
<keyword evidence="1" id="KW-0732">Signal</keyword>
<feature type="signal peptide" evidence="1">
    <location>
        <begin position="1"/>
        <end position="30"/>
    </location>
</feature>
<reference evidence="2" key="1">
    <citation type="submission" date="2022-06" db="EMBL/GenBank/DDBJ databases">
        <title>Ornithinimicrobium JY.X270.</title>
        <authorList>
            <person name="Huang Y."/>
        </authorList>
    </citation>
    <scope>NUCLEOTIDE SEQUENCE</scope>
    <source>
        <strain evidence="2">JY.X270</strain>
    </source>
</reference>
<evidence type="ECO:0008006" key="4">
    <source>
        <dbReference type="Google" id="ProtNLM"/>
    </source>
</evidence>
<proteinExistence type="predicted"/>
<dbReference type="EMBL" id="CP099490">
    <property type="protein sequence ID" value="USQ75186.1"/>
    <property type="molecule type" value="Genomic_DNA"/>
</dbReference>
<name>A0ABY4YF80_9MICO</name>
<evidence type="ECO:0000313" key="3">
    <source>
        <dbReference type="Proteomes" id="UP001056535"/>
    </source>
</evidence>
<feature type="chain" id="PRO_5046525581" description="DUF3558 domain-containing protein" evidence="1">
    <location>
        <begin position="31"/>
        <end position="169"/>
    </location>
</feature>
<sequence>MVVNRLRASRRQVWATLAAALLLALLGGCGDGDSTTRQPTAEHSQLTAERSEFTVERTTRGGLCAEGPCRSELVVEHDGVWHYRANDGESKGRLTEGELSQVREALMSTRLGQATAPSTHCAEDSDGTSIGYAWTVDGHRQDVDSCEVQIKTDDPLVRALDELAERLKS</sequence>
<protein>
    <recommendedName>
        <fullName evidence="4">DUF3558 domain-containing protein</fullName>
    </recommendedName>
</protein>